<evidence type="ECO:0000313" key="2">
    <source>
        <dbReference type="Proteomes" id="UP000054018"/>
    </source>
</evidence>
<dbReference type="AlphaFoldDB" id="A0A0C9ZUG4"/>
<proteinExistence type="predicted"/>
<dbReference type="Proteomes" id="UP000054018">
    <property type="component" value="Unassembled WGS sequence"/>
</dbReference>
<dbReference type="EMBL" id="KN833727">
    <property type="protein sequence ID" value="KIK23318.1"/>
    <property type="molecule type" value="Genomic_DNA"/>
</dbReference>
<accession>A0A0C9ZUG4</accession>
<dbReference type="HOGENOM" id="CLU_2747060_0_0_1"/>
<keyword evidence="2" id="KW-1185">Reference proteome</keyword>
<feature type="non-terminal residue" evidence="1">
    <location>
        <position position="1"/>
    </location>
</feature>
<reference evidence="1 2" key="1">
    <citation type="submission" date="2014-04" db="EMBL/GenBank/DDBJ databases">
        <authorList>
            <consortium name="DOE Joint Genome Institute"/>
            <person name="Kuo A."/>
            <person name="Kohler A."/>
            <person name="Costa M.D."/>
            <person name="Nagy L.G."/>
            <person name="Floudas D."/>
            <person name="Copeland A."/>
            <person name="Barry K.W."/>
            <person name="Cichocki N."/>
            <person name="Veneault-Fourrey C."/>
            <person name="LaButti K."/>
            <person name="Lindquist E.A."/>
            <person name="Lipzen A."/>
            <person name="Lundell T."/>
            <person name="Morin E."/>
            <person name="Murat C."/>
            <person name="Sun H."/>
            <person name="Tunlid A."/>
            <person name="Henrissat B."/>
            <person name="Grigoriev I.V."/>
            <person name="Hibbett D.S."/>
            <person name="Martin F."/>
            <person name="Nordberg H.P."/>
            <person name="Cantor M.N."/>
            <person name="Hua S.X."/>
        </authorList>
    </citation>
    <scope>NUCLEOTIDE SEQUENCE [LARGE SCALE GENOMIC DNA]</scope>
    <source>
        <strain evidence="1 2">441</strain>
    </source>
</reference>
<organism evidence="1 2">
    <name type="scientific">Pisolithus microcarpus 441</name>
    <dbReference type="NCBI Taxonomy" id="765257"/>
    <lineage>
        <taxon>Eukaryota</taxon>
        <taxon>Fungi</taxon>
        <taxon>Dikarya</taxon>
        <taxon>Basidiomycota</taxon>
        <taxon>Agaricomycotina</taxon>
        <taxon>Agaricomycetes</taxon>
        <taxon>Agaricomycetidae</taxon>
        <taxon>Boletales</taxon>
        <taxon>Sclerodermatineae</taxon>
        <taxon>Pisolithaceae</taxon>
        <taxon>Pisolithus</taxon>
    </lineage>
</organism>
<evidence type="ECO:0000313" key="1">
    <source>
        <dbReference type="EMBL" id="KIK23318.1"/>
    </source>
</evidence>
<sequence length="71" mass="7833">HLNIAPSLYNHMTLERAQKDICTADQFIGHIQLTIQGSGHTPAFEYAMQEDLLHLAGTSGKLQISLAVLLF</sequence>
<dbReference type="OrthoDB" id="2657327at2759"/>
<name>A0A0C9ZUG4_9AGAM</name>
<gene>
    <name evidence="1" type="ORF">PISMIDRAFT_100583</name>
</gene>
<reference evidence="2" key="2">
    <citation type="submission" date="2015-01" db="EMBL/GenBank/DDBJ databases">
        <title>Evolutionary Origins and Diversification of the Mycorrhizal Mutualists.</title>
        <authorList>
            <consortium name="DOE Joint Genome Institute"/>
            <consortium name="Mycorrhizal Genomics Consortium"/>
            <person name="Kohler A."/>
            <person name="Kuo A."/>
            <person name="Nagy L.G."/>
            <person name="Floudas D."/>
            <person name="Copeland A."/>
            <person name="Barry K.W."/>
            <person name="Cichocki N."/>
            <person name="Veneault-Fourrey C."/>
            <person name="LaButti K."/>
            <person name="Lindquist E.A."/>
            <person name="Lipzen A."/>
            <person name="Lundell T."/>
            <person name="Morin E."/>
            <person name="Murat C."/>
            <person name="Riley R."/>
            <person name="Ohm R."/>
            <person name="Sun H."/>
            <person name="Tunlid A."/>
            <person name="Henrissat B."/>
            <person name="Grigoriev I.V."/>
            <person name="Hibbett D.S."/>
            <person name="Martin F."/>
        </authorList>
    </citation>
    <scope>NUCLEOTIDE SEQUENCE [LARGE SCALE GENOMIC DNA]</scope>
    <source>
        <strain evidence="2">441</strain>
    </source>
</reference>
<protein>
    <submittedName>
        <fullName evidence="1">Uncharacterized protein</fullName>
    </submittedName>
</protein>